<gene>
    <name evidence="1" type="ORF">UFOPK2582_00871</name>
</gene>
<dbReference type="EMBL" id="CAEZXS010000091">
    <property type="protein sequence ID" value="CAB4699497.1"/>
    <property type="molecule type" value="Genomic_DNA"/>
</dbReference>
<sequence length="177" mass="19794">MIQQGTKPPQTHRSAPIAQHLRAKFRVGCVNADVERRQSLGHNTLKIGLGESREGSEIPVKERESVIIVLEVQAAPHPRRKLVDEAKLAVVIAGAHLIKHRGIDLYTQRSARRLQHVEGQLQPIPEQIKRDFGLIGQHPVLNDVANRSTIHSDDLISGEDPKQVCRRSRCHCDNSCN</sequence>
<name>A0A6J6PL73_9ZZZZ</name>
<protein>
    <submittedName>
        <fullName evidence="1">Unannotated protein</fullName>
    </submittedName>
</protein>
<reference evidence="1" key="1">
    <citation type="submission" date="2020-05" db="EMBL/GenBank/DDBJ databases">
        <authorList>
            <person name="Chiriac C."/>
            <person name="Salcher M."/>
            <person name="Ghai R."/>
            <person name="Kavagutti S V."/>
        </authorList>
    </citation>
    <scope>NUCLEOTIDE SEQUENCE</scope>
</reference>
<dbReference type="AlphaFoldDB" id="A0A6J6PL73"/>
<proteinExistence type="predicted"/>
<accession>A0A6J6PL73</accession>
<evidence type="ECO:0000313" key="1">
    <source>
        <dbReference type="EMBL" id="CAB4699497.1"/>
    </source>
</evidence>
<organism evidence="1">
    <name type="scientific">freshwater metagenome</name>
    <dbReference type="NCBI Taxonomy" id="449393"/>
    <lineage>
        <taxon>unclassified sequences</taxon>
        <taxon>metagenomes</taxon>
        <taxon>ecological metagenomes</taxon>
    </lineage>
</organism>